<accession>A0ACB7XF60</accession>
<protein>
    <submittedName>
        <fullName evidence="1">Uncharacterized protein</fullName>
    </submittedName>
</protein>
<keyword evidence="2" id="KW-1185">Reference proteome</keyword>
<dbReference type="Proteomes" id="UP000828048">
    <property type="component" value="Chromosome 10"/>
</dbReference>
<gene>
    <name evidence="1" type="ORF">Vadar_001572</name>
</gene>
<organism evidence="1 2">
    <name type="scientific">Vaccinium darrowii</name>
    <dbReference type="NCBI Taxonomy" id="229202"/>
    <lineage>
        <taxon>Eukaryota</taxon>
        <taxon>Viridiplantae</taxon>
        <taxon>Streptophyta</taxon>
        <taxon>Embryophyta</taxon>
        <taxon>Tracheophyta</taxon>
        <taxon>Spermatophyta</taxon>
        <taxon>Magnoliopsida</taxon>
        <taxon>eudicotyledons</taxon>
        <taxon>Gunneridae</taxon>
        <taxon>Pentapetalae</taxon>
        <taxon>asterids</taxon>
        <taxon>Ericales</taxon>
        <taxon>Ericaceae</taxon>
        <taxon>Vaccinioideae</taxon>
        <taxon>Vaccinieae</taxon>
        <taxon>Vaccinium</taxon>
    </lineage>
</organism>
<comment type="caution">
    <text evidence="1">The sequence shown here is derived from an EMBL/GenBank/DDBJ whole genome shotgun (WGS) entry which is preliminary data.</text>
</comment>
<reference evidence="1 2" key="1">
    <citation type="journal article" date="2021" name="Hortic Res">
        <title>High-quality reference genome and annotation aids understanding of berry development for evergreen blueberry (Vaccinium darrowii).</title>
        <authorList>
            <person name="Yu J."/>
            <person name="Hulse-Kemp A.M."/>
            <person name="Babiker E."/>
            <person name="Staton M."/>
        </authorList>
    </citation>
    <scope>NUCLEOTIDE SEQUENCE [LARGE SCALE GENOMIC DNA]</scope>
    <source>
        <strain evidence="2">cv. NJ 8807/NJ 8810</strain>
        <tissue evidence="1">Young leaf</tissue>
    </source>
</reference>
<name>A0ACB7XF60_9ERIC</name>
<proteinExistence type="predicted"/>
<evidence type="ECO:0000313" key="2">
    <source>
        <dbReference type="Proteomes" id="UP000828048"/>
    </source>
</evidence>
<evidence type="ECO:0000313" key="1">
    <source>
        <dbReference type="EMBL" id="KAH7839238.1"/>
    </source>
</evidence>
<dbReference type="EMBL" id="CM037160">
    <property type="protein sequence ID" value="KAH7839238.1"/>
    <property type="molecule type" value="Genomic_DNA"/>
</dbReference>
<sequence length="252" mass="27795">MCVGLHKNERERLRIKSFYLRLSVSKTRKNPLPDSLTLHYLPRINGNPLDIDGATIRPDSPAFVTLHRVVSASSDKPVFGSRELVRASEGVRFDVYFGEEKLVRGVFGRDGGGEWKVECKCVLEREVVGMEVKAAEVLVEAEGMVVMSEKVAVAVRRKRRSSGDVGWFQGLEEIPEGREEDELEGCCCCEEEREGGSDGGDCGGEEERDGKCGEVAEVEMEGVRLAAEVGVWVVCLGVGYLVRSSLSRIKLL</sequence>